<reference evidence="1 2" key="1">
    <citation type="submission" date="2016-10" db="EMBL/GenBank/DDBJ databases">
        <authorList>
            <person name="de Groot N.N."/>
        </authorList>
    </citation>
    <scope>NUCLEOTIDE SEQUENCE [LARGE SCALE GENOMIC DNA]</scope>
    <source>
        <strain evidence="1 2">DSM 25927</strain>
    </source>
</reference>
<evidence type="ECO:0000313" key="2">
    <source>
        <dbReference type="Proteomes" id="UP000199233"/>
    </source>
</evidence>
<dbReference type="Proteomes" id="UP000199233">
    <property type="component" value="Unassembled WGS sequence"/>
</dbReference>
<sequence>MGTGGTAMKLPSLAGGEDTIVVAALWLDDRHEQQRERRLLDALLHRALDAVSGDAQSLQALPLALQLLALLPRIERSLLGSGLSHAAGEHLRLLVEELETCEPENPLYLAVITQLRQWLDVQARLHAAPPEPPVAASRHEALPFTAAQQALLQRRQHLLQQSEQLLLAHE</sequence>
<name>A0A1H9AEF8_9GAMM</name>
<protein>
    <submittedName>
        <fullName evidence="1">Uncharacterized protein</fullName>
    </submittedName>
</protein>
<keyword evidence="2" id="KW-1185">Reference proteome</keyword>
<evidence type="ECO:0000313" key="1">
    <source>
        <dbReference type="EMBL" id="SEP74877.1"/>
    </source>
</evidence>
<gene>
    <name evidence="1" type="ORF">SAMN04488038_101370</name>
</gene>
<organism evidence="1 2">
    <name type="scientific">Solimonas aquatica</name>
    <dbReference type="NCBI Taxonomy" id="489703"/>
    <lineage>
        <taxon>Bacteria</taxon>
        <taxon>Pseudomonadati</taxon>
        <taxon>Pseudomonadota</taxon>
        <taxon>Gammaproteobacteria</taxon>
        <taxon>Nevskiales</taxon>
        <taxon>Nevskiaceae</taxon>
        <taxon>Solimonas</taxon>
    </lineage>
</organism>
<dbReference type="EMBL" id="FOFS01000001">
    <property type="protein sequence ID" value="SEP74877.1"/>
    <property type="molecule type" value="Genomic_DNA"/>
</dbReference>
<accession>A0A1H9AEF8</accession>
<proteinExistence type="predicted"/>
<dbReference type="AlphaFoldDB" id="A0A1H9AEF8"/>